<dbReference type="PATRIC" id="fig|1202724.3.peg.390"/>
<proteinExistence type="predicted"/>
<dbReference type="Gene3D" id="2.40.30.100">
    <property type="entry name" value="AF2212/PG0164-like"/>
    <property type="match status" value="1"/>
</dbReference>
<organism evidence="1 2">
    <name type="scientific">Flavobacterium akiainvivens</name>
    <dbReference type="NCBI Taxonomy" id="1202724"/>
    <lineage>
        <taxon>Bacteria</taxon>
        <taxon>Pseudomonadati</taxon>
        <taxon>Bacteroidota</taxon>
        <taxon>Flavobacteriia</taxon>
        <taxon>Flavobacteriales</taxon>
        <taxon>Flavobacteriaceae</taxon>
        <taxon>Flavobacterium</taxon>
    </lineage>
</organism>
<protein>
    <recommendedName>
        <fullName evidence="3">DUF1905 domain-containing protein</fullName>
    </recommendedName>
</protein>
<dbReference type="RefSeq" id="WP_054405983.1">
    <property type="nucleotide sequence ID" value="NZ_FOYA01000004.1"/>
</dbReference>
<dbReference type="Pfam" id="PF08922">
    <property type="entry name" value="DUF1905"/>
    <property type="match status" value="1"/>
</dbReference>
<evidence type="ECO:0000313" key="2">
    <source>
        <dbReference type="Proteomes" id="UP000037755"/>
    </source>
</evidence>
<keyword evidence="2" id="KW-1185">Reference proteome</keyword>
<evidence type="ECO:0000313" key="1">
    <source>
        <dbReference type="EMBL" id="KOS04930.1"/>
    </source>
</evidence>
<dbReference type="AlphaFoldDB" id="A0A0N0RQD6"/>
<dbReference type="SUPFAM" id="SSF141694">
    <property type="entry name" value="AF2212/PG0164-like"/>
    <property type="match status" value="1"/>
</dbReference>
<accession>A0A0N0RQD6</accession>
<dbReference type="Proteomes" id="UP000037755">
    <property type="component" value="Unassembled WGS sequence"/>
</dbReference>
<dbReference type="OrthoDB" id="8246703at2"/>
<dbReference type="InterPro" id="IPR037079">
    <property type="entry name" value="AF2212/PG0164-like_sf"/>
</dbReference>
<gene>
    <name evidence="1" type="ORF">AM493_01925</name>
</gene>
<reference evidence="1 2" key="1">
    <citation type="submission" date="2015-08" db="EMBL/GenBank/DDBJ databases">
        <title>Whole genome sequence of Flavobacterium akiainvivens IK-1T, from decaying Wikstroemia oahuensis, an endemic Hawaiian shrub.</title>
        <authorList>
            <person name="Wan X."/>
            <person name="Hou S."/>
            <person name="Saito J."/>
            <person name="Donachie S."/>
        </authorList>
    </citation>
    <scope>NUCLEOTIDE SEQUENCE [LARGE SCALE GENOMIC DNA]</scope>
    <source>
        <strain evidence="1 2">IK-1</strain>
    </source>
</reference>
<dbReference type="STRING" id="1202724.AM493_01925"/>
<dbReference type="InterPro" id="IPR015018">
    <property type="entry name" value="DUF1905"/>
</dbReference>
<comment type="caution">
    <text evidence="1">The sequence shown here is derived from an EMBL/GenBank/DDBJ whole genome shotgun (WGS) entry which is preliminary data.</text>
</comment>
<sequence>MEKPLVDKEYQLERFPGKGGWTYITLPEIKKEKDAAFGWVKVKGTIDGHEIKSYNLMPMGGGRLFFPVKAEIRKAIKKEEGDYVHVTLYRDDSVYQVPEGLVVRLEEAGVYKLFLQRKKWEQRMCAEWIYAAKRPETTEERILRTIFRLQKRENIVR</sequence>
<evidence type="ECO:0008006" key="3">
    <source>
        <dbReference type="Google" id="ProtNLM"/>
    </source>
</evidence>
<dbReference type="EMBL" id="LIYD01000005">
    <property type="protein sequence ID" value="KOS04930.1"/>
    <property type="molecule type" value="Genomic_DNA"/>
</dbReference>
<name>A0A0N0RQD6_9FLAO</name>